<dbReference type="EMBL" id="CAMXCT020006567">
    <property type="protein sequence ID" value="CAL1169482.1"/>
    <property type="molecule type" value="Genomic_DNA"/>
</dbReference>
<dbReference type="EMBL" id="CAMXCT010006567">
    <property type="protein sequence ID" value="CAI4016107.1"/>
    <property type="molecule type" value="Genomic_DNA"/>
</dbReference>
<feature type="non-terminal residue" evidence="2">
    <location>
        <position position="556"/>
    </location>
</feature>
<feature type="non-terminal residue" evidence="2">
    <location>
        <position position="1"/>
    </location>
</feature>
<evidence type="ECO:0000313" key="3">
    <source>
        <dbReference type="EMBL" id="CAL4803419.1"/>
    </source>
</evidence>
<dbReference type="AlphaFoldDB" id="A0A9P1GLQ8"/>
<keyword evidence="4" id="KW-1185">Reference proteome</keyword>
<reference evidence="2" key="1">
    <citation type="submission" date="2022-10" db="EMBL/GenBank/DDBJ databases">
        <authorList>
            <person name="Chen Y."/>
            <person name="Dougan E. K."/>
            <person name="Chan C."/>
            <person name="Rhodes N."/>
            <person name="Thang M."/>
        </authorList>
    </citation>
    <scope>NUCLEOTIDE SEQUENCE</scope>
</reference>
<feature type="compositionally biased region" description="Basic residues" evidence="1">
    <location>
        <begin position="229"/>
        <end position="239"/>
    </location>
</feature>
<name>A0A9P1GLQ8_9DINO</name>
<comment type="caution">
    <text evidence="2">The sequence shown here is derived from an EMBL/GenBank/DDBJ whole genome shotgun (WGS) entry which is preliminary data.</text>
</comment>
<reference evidence="3 4" key="2">
    <citation type="submission" date="2024-05" db="EMBL/GenBank/DDBJ databases">
        <authorList>
            <person name="Chen Y."/>
            <person name="Shah S."/>
            <person name="Dougan E. K."/>
            <person name="Thang M."/>
            <person name="Chan C."/>
        </authorList>
    </citation>
    <scope>NUCLEOTIDE SEQUENCE [LARGE SCALE GENOMIC DNA]</scope>
</reference>
<organism evidence="2">
    <name type="scientific">Cladocopium goreaui</name>
    <dbReference type="NCBI Taxonomy" id="2562237"/>
    <lineage>
        <taxon>Eukaryota</taxon>
        <taxon>Sar</taxon>
        <taxon>Alveolata</taxon>
        <taxon>Dinophyceae</taxon>
        <taxon>Suessiales</taxon>
        <taxon>Symbiodiniaceae</taxon>
        <taxon>Cladocopium</taxon>
    </lineage>
</organism>
<feature type="region of interest" description="Disordered" evidence="1">
    <location>
        <begin position="224"/>
        <end position="307"/>
    </location>
</feature>
<protein>
    <submittedName>
        <fullName evidence="2">Uncharacterized protein</fullName>
    </submittedName>
</protein>
<accession>A0A9P1GLQ8</accession>
<evidence type="ECO:0000313" key="2">
    <source>
        <dbReference type="EMBL" id="CAI4016107.1"/>
    </source>
</evidence>
<dbReference type="Proteomes" id="UP001152797">
    <property type="component" value="Unassembled WGS sequence"/>
</dbReference>
<evidence type="ECO:0000313" key="4">
    <source>
        <dbReference type="Proteomes" id="UP001152797"/>
    </source>
</evidence>
<dbReference type="EMBL" id="CAMXCT030006567">
    <property type="protein sequence ID" value="CAL4803419.1"/>
    <property type="molecule type" value="Genomic_DNA"/>
</dbReference>
<evidence type="ECO:0000256" key="1">
    <source>
        <dbReference type="SAM" id="MobiDB-lite"/>
    </source>
</evidence>
<proteinExistence type="predicted"/>
<sequence>EKEEELEEVRKQAQRTSLEVSDLFPAPFRSTADTTADTAAAAFTAGATVDSTGGIAPSTADAAAAASAAGVTGDATGGITSFLGRSGAAATNHTSMGTDIVIRISVFPMALGETSFSQMRQSADTAAASTTGVTGPAASRASPQSADTAAAFTTGCVARSSASRQLPRVQLLAALRGARGAPGRALEAWTMESLAQERGWRVPRDLDGQSLQQKYAQDLQNGYSEQQANKRHQQRHRAALHNQGAESMPIQRSHHAQQIHGGSGARAAGIPGALPVGNEETGRAKGPLPLMTGSRTQSQDHRQVQSYSRLPRPLRLSDVKLGAPPLRQLEIPRSQLTFHETENYLLVDVSAEARNAMLKMAGAAVPASTPSQAVFTLYSFPPTKGGRDAICSYMEVLKRLCEKMEGKPLGVHNWEELKCRAPLYFAYQFSHEKFSQKLSHDQQSTAVWKKFKEIAPNRCSSLACWYAMGAGKLVARCFALGGQPLNVGSCKVSLELALERYSCAVEAMQRLAHRQMGLLWPPKPENRVCKKFPAAAVTAVADMLLRFKFQENVWRG</sequence>
<gene>
    <name evidence="2" type="ORF">C1SCF055_LOCUS40873</name>
</gene>